<reference evidence="3" key="1">
    <citation type="submission" date="2015-06" db="UniProtKB">
        <authorList>
            <consortium name="EnsemblPlants"/>
        </authorList>
    </citation>
    <scope>IDENTIFICATION</scope>
</reference>
<organism evidence="3">
    <name type="scientific">Aegilops tauschii</name>
    <name type="common">Tausch's goatgrass</name>
    <name type="synonym">Aegilops squarrosa</name>
    <dbReference type="NCBI Taxonomy" id="37682"/>
    <lineage>
        <taxon>Eukaryota</taxon>
        <taxon>Viridiplantae</taxon>
        <taxon>Streptophyta</taxon>
        <taxon>Embryophyta</taxon>
        <taxon>Tracheophyta</taxon>
        <taxon>Spermatophyta</taxon>
        <taxon>Magnoliopsida</taxon>
        <taxon>Liliopsida</taxon>
        <taxon>Poales</taxon>
        <taxon>Poaceae</taxon>
        <taxon>BOP clade</taxon>
        <taxon>Pooideae</taxon>
        <taxon>Triticodae</taxon>
        <taxon>Triticeae</taxon>
        <taxon>Triticinae</taxon>
        <taxon>Aegilops</taxon>
    </lineage>
</organism>
<proteinExistence type="predicted"/>
<accession>M8CA04</accession>
<dbReference type="AlphaFoldDB" id="M8CA04"/>
<feature type="signal peptide" evidence="2">
    <location>
        <begin position="1"/>
        <end position="17"/>
    </location>
</feature>
<evidence type="ECO:0000256" key="2">
    <source>
        <dbReference type="SAM" id="SignalP"/>
    </source>
</evidence>
<name>M8CA04_AEGTA</name>
<sequence>MGLSFVVLIWCAAAGESKQAAKAEVAAPAAAWPSLPWHRVLLRPWPHAERGKKDTMDVNMKRAEDVLMHKRLLELAKDSVQCQAFAVGAVQLCCHGCERELTEQTLMIRSRATSFMRLLSKAGRHRDGQGDHSGRGTNGGCLPPPHWEPSMTAHGRKR</sequence>
<feature type="chain" id="PRO_5014584373" evidence="2">
    <location>
        <begin position="18"/>
        <end position="158"/>
    </location>
</feature>
<dbReference type="EnsemblPlants" id="EMT11958">
    <property type="protein sequence ID" value="EMT11958"/>
    <property type="gene ID" value="F775_25305"/>
</dbReference>
<feature type="region of interest" description="Disordered" evidence="1">
    <location>
        <begin position="122"/>
        <end position="158"/>
    </location>
</feature>
<evidence type="ECO:0000313" key="3">
    <source>
        <dbReference type="EnsemblPlants" id="EMT11958"/>
    </source>
</evidence>
<protein>
    <submittedName>
        <fullName evidence="3">Uncharacterized protein</fullName>
    </submittedName>
</protein>
<keyword evidence="2" id="KW-0732">Signal</keyword>
<evidence type="ECO:0000256" key="1">
    <source>
        <dbReference type="SAM" id="MobiDB-lite"/>
    </source>
</evidence>
<feature type="compositionally biased region" description="Basic and acidic residues" evidence="1">
    <location>
        <begin position="125"/>
        <end position="134"/>
    </location>
</feature>